<dbReference type="EMBL" id="JBBXJM010000001">
    <property type="protein sequence ID" value="KAL1412534.1"/>
    <property type="molecule type" value="Genomic_DNA"/>
</dbReference>
<dbReference type="Proteomes" id="UP001565368">
    <property type="component" value="Unassembled WGS sequence"/>
</dbReference>
<evidence type="ECO:0000256" key="5">
    <source>
        <dbReference type="ARBA" id="ARBA00022792"/>
    </source>
</evidence>
<keyword evidence="8 12" id="KW-1133">Transmembrane helix</keyword>
<dbReference type="PANTHER" id="PTHR28021:SF1">
    <property type="entry name" value="PRESEQUENCE TRANSLOCATED-ASSOCIATED MOTOR SUBUNIT PAM17, MITOCHONDRIAL"/>
    <property type="match status" value="1"/>
</dbReference>
<comment type="subcellular location">
    <subcellularLocation>
        <location evidence="1 12">Mitochondrion inner membrane</location>
        <topology evidence="1 12">Multi-pass membrane protein</topology>
    </subcellularLocation>
</comment>
<keyword evidence="11 12" id="KW-0472">Membrane</keyword>
<sequence length="204" mass="22057">MSTASLRNTAIPALGRVQVRTASPALARFASSDAATSSTGESSTHTGKLPMSWSEYLAMRKRRKQWSTLTTIPTTAAGLFAGAAYFATAQPEFGGLDPFFIAGAGTCSSMALGYLVGPSIGNGIFSVTHPKLARGNPPPLDIMDREFYHRIKSKRADPSRQSVNNPAPDFYGEKIVSLATYRRWLKDQEAYRRKAAHGVDGEEP</sequence>
<keyword evidence="4 12" id="KW-0812">Transmembrane</keyword>
<feature type="transmembrane region" description="Helical" evidence="12">
    <location>
        <begin position="66"/>
        <end position="87"/>
    </location>
</feature>
<dbReference type="Pfam" id="PF08566">
    <property type="entry name" value="Pam17"/>
    <property type="match status" value="1"/>
</dbReference>
<accession>A0ABR3QCU2</accession>
<organism evidence="13 14">
    <name type="scientific">Vanrija albida</name>
    <dbReference type="NCBI Taxonomy" id="181172"/>
    <lineage>
        <taxon>Eukaryota</taxon>
        <taxon>Fungi</taxon>
        <taxon>Dikarya</taxon>
        <taxon>Basidiomycota</taxon>
        <taxon>Agaricomycotina</taxon>
        <taxon>Tremellomycetes</taxon>
        <taxon>Trichosporonales</taxon>
        <taxon>Trichosporonaceae</taxon>
        <taxon>Vanrija</taxon>
    </lineage>
</organism>
<reference evidence="13 14" key="1">
    <citation type="submission" date="2023-08" db="EMBL/GenBank/DDBJ databases">
        <title>Annotated Genome Sequence of Vanrija albida AlHP1.</title>
        <authorList>
            <person name="Herzog R."/>
        </authorList>
    </citation>
    <scope>NUCLEOTIDE SEQUENCE [LARGE SCALE GENOMIC DNA]</scope>
    <source>
        <strain evidence="13 14">AlHP1</strain>
    </source>
</reference>
<keyword evidence="9 12" id="KW-0811">Translocation</keyword>
<evidence type="ECO:0000256" key="7">
    <source>
        <dbReference type="ARBA" id="ARBA00022946"/>
    </source>
</evidence>
<protein>
    <recommendedName>
        <fullName evidence="12">Presequence translocated-associated motor subunit PAM17</fullName>
    </recommendedName>
</protein>
<evidence type="ECO:0000313" key="14">
    <source>
        <dbReference type="Proteomes" id="UP001565368"/>
    </source>
</evidence>
<keyword evidence="5 12" id="KW-0999">Mitochondrion inner membrane</keyword>
<dbReference type="GeneID" id="95981323"/>
<evidence type="ECO:0000256" key="2">
    <source>
        <dbReference type="ARBA" id="ARBA00006837"/>
    </source>
</evidence>
<name>A0ABR3QCU2_9TREE</name>
<keyword evidence="6 12" id="KW-0653">Protein transport</keyword>
<keyword evidence="10 12" id="KW-0496">Mitochondrion</keyword>
<proteinExistence type="inferred from homology"/>
<feature type="transmembrane region" description="Helical" evidence="12">
    <location>
        <begin position="99"/>
        <end position="117"/>
    </location>
</feature>
<comment type="caution">
    <text evidence="13">The sequence shown here is derived from an EMBL/GenBank/DDBJ whole genome shotgun (WGS) entry which is preliminary data.</text>
</comment>
<evidence type="ECO:0000256" key="10">
    <source>
        <dbReference type="ARBA" id="ARBA00023128"/>
    </source>
</evidence>
<dbReference type="InterPro" id="IPR013875">
    <property type="entry name" value="Pam17"/>
</dbReference>
<evidence type="ECO:0000256" key="9">
    <source>
        <dbReference type="ARBA" id="ARBA00023010"/>
    </source>
</evidence>
<evidence type="ECO:0000313" key="13">
    <source>
        <dbReference type="EMBL" id="KAL1412534.1"/>
    </source>
</evidence>
<keyword evidence="7" id="KW-0809">Transit peptide</keyword>
<dbReference type="RefSeq" id="XP_069212478.1">
    <property type="nucleotide sequence ID" value="XM_069348934.1"/>
</dbReference>
<dbReference type="PANTHER" id="PTHR28021">
    <property type="entry name" value="PRESEQUENCE TRANSLOCATED-ASSOCIATED MOTOR SUBUNIT PAM17, MITOCHONDRIAL"/>
    <property type="match status" value="1"/>
</dbReference>
<evidence type="ECO:0000256" key="8">
    <source>
        <dbReference type="ARBA" id="ARBA00022989"/>
    </source>
</evidence>
<comment type="function">
    <text evidence="12">Component of the PAM complex, a complex required for the translocation of transit peptide-containing proteins from the inner membrane into the mitochondrial matrix in an ATP-dependent manner.</text>
</comment>
<evidence type="ECO:0000256" key="1">
    <source>
        <dbReference type="ARBA" id="ARBA00004448"/>
    </source>
</evidence>
<evidence type="ECO:0000256" key="11">
    <source>
        <dbReference type="ARBA" id="ARBA00023136"/>
    </source>
</evidence>
<keyword evidence="14" id="KW-1185">Reference proteome</keyword>
<gene>
    <name evidence="13" type="primary">PAM17</name>
    <name evidence="13" type="ORF">Q8F55_000280</name>
</gene>
<comment type="similarity">
    <text evidence="2 12">Belongs to the PAM17 family.</text>
</comment>
<evidence type="ECO:0000256" key="4">
    <source>
        <dbReference type="ARBA" id="ARBA00022692"/>
    </source>
</evidence>
<evidence type="ECO:0000256" key="6">
    <source>
        <dbReference type="ARBA" id="ARBA00022927"/>
    </source>
</evidence>
<keyword evidence="3 12" id="KW-0813">Transport</keyword>
<comment type="subunit">
    <text evidence="12">Component of the PAM complex.</text>
</comment>
<evidence type="ECO:0000256" key="3">
    <source>
        <dbReference type="ARBA" id="ARBA00022448"/>
    </source>
</evidence>
<evidence type="ECO:0000256" key="12">
    <source>
        <dbReference type="RuleBase" id="RU367146"/>
    </source>
</evidence>